<protein>
    <submittedName>
        <fullName evidence="3">Uncharacterized protein</fullName>
    </submittedName>
</protein>
<dbReference type="Proteomes" id="UP000736787">
    <property type="component" value="Unassembled WGS sequence"/>
</dbReference>
<gene>
    <name evidence="3" type="ORF">PC110_g21547</name>
    <name evidence="2" type="ORF">PC117_g25017</name>
</gene>
<evidence type="ECO:0000313" key="3">
    <source>
        <dbReference type="EMBL" id="RAW22011.1"/>
    </source>
</evidence>
<evidence type="ECO:0000256" key="1">
    <source>
        <dbReference type="SAM" id="MobiDB-lite"/>
    </source>
</evidence>
<dbReference type="EMBL" id="RCMK01001821">
    <property type="protein sequence ID" value="KAG2888053.1"/>
    <property type="molecule type" value="Genomic_DNA"/>
</dbReference>
<accession>A0A329RC62</accession>
<evidence type="ECO:0000313" key="4">
    <source>
        <dbReference type="Proteomes" id="UP000251314"/>
    </source>
</evidence>
<dbReference type="Proteomes" id="UP000251314">
    <property type="component" value="Unassembled WGS sequence"/>
</dbReference>
<reference evidence="2" key="2">
    <citation type="submission" date="2018-10" db="EMBL/GenBank/DDBJ databases">
        <title>Effector identification in a new, highly contiguous assembly of the strawberry crown rot pathogen Phytophthora cactorum.</title>
        <authorList>
            <person name="Armitage A.D."/>
            <person name="Nellist C.F."/>
            <person name="Bates H."/>
            <person name="Vickerstaff R.J."/>
            <person name="Harrison R.J."/>
        </authorList>
    </citation>
    <scope>NUCLEOTIDE SEQUENCE</scope>
    <source>
        <strain evidence="2">4040</strain>
    </source>
</reference>
<feature type="region of interest" description="Disordered" evidence="1">
    <location>
        <begin position="123"/>
        <end position="170"/>
    </location>
</feature>
<name>A0A329RC62_9STRA</name>
<keyword evidence="4" id="KW-1185">Reference proteome</keyword>
<evidence type="ECO:0000313" key="2">
    <source>
        <dbReference type="EMBL" id="KAG2888053.1"/>
    </source>
</evidence>
<sequence>MKWYLESVTVPRHSFIRPELIVEPSVPSYPVEPLPLVPKTNDWLAEAAALKRRQPWRAAWVFAPLDHPDNTTYVPCHHDAPIFCSRTADPIAIGRAIMADPSMKPAQLALDWQRRFFSAPGSPCQSSVAASAAGGNGGSSASKAPPVAHASPSDKEEKDSGGPLLGWADS</sequence>
<organism evidence="3 4">
    <name type="scientific">Phytophthora cactorum</name>
    <dbReference type="NCBI Taxonomy" id="29920"/>
    <lineage>
        <taxon>Eukaryota</taxon>
        <taxon>Sar</taxon>
        <taxon>Stramenopiles</taxon>
        <taxon>Oomycota</taxon>
        <taxon>Peronosporomycetes</taxon>
        <taxon>Peronosporales</taxon>
        <taxon>Peronosporaceae</taxon>
        <taxon>Phytophthora</taxon>
    </lineage>
</organism>
<dbReference type="EMBL" id="MJFZ01001465">
    <property type="protein sequence ID" value="RAW22011.1"/>
    <property type="molecule type" value="Genomic_DNA"/>
</dbReference>
<comment type="caution">
    <text evidence="3">The sequence shown here is derived from an EMBL/GenBank/DDBJ whole genome shotgun (WGS) entry which is preliminary data.</text>
</comment>
<feature type="compositionally biased region" description="Low complexity" evidence="1">
    <location>
        <begin position="126"/>
        <end position="144"/>
    </location>
</feature>
<dbReference type="AlphaFoldDB" id="A0A329RC62"/>
<reference evidence="3 4" key="1">
    <citation type="submission" date="2018-01" db="EMBL/GenBank/DDBJ databases">
        <title>Draft genome of the strawberry crown rot pathogen Phytophthora cactorum.</title>
        <authorList>
            <person name="Armitage A.D."/>
            <person name="Lysoe E."/>
            <person name="Nellist C.F."/>
            <person name="Harrison R.J."/>
            <person name="Brurberg M.B."/>
        </authorList>
    </citation>
    <scope>NUCLEOTIDE SEQUENCE [LARGE SCALE GENOMIC DNA]</scope>
    <source>
        <strain evidence="3 4">10300</strain>
    </source>
</reference>
<dbReference type="VEuPathDB" id="FungiDB:PC110_g21547"/>
<proteinExistence type="predicted"/>